<dbReference type="EMBL" id="KV878338">
    <property type="protein sequence ID" value="OJJ49228.1"/>
    <property type="molecule type" value="Genomic_DNA"/>
</dbReference>
<name>A0A1L9SPX3_9EURO</name>
<evidence type="ECO:0000313" key="2">
    <source>
        <dbReference type="Proteomes" id="UP000184188"/>
    </source>
</evidence>
<dbReference type="GeneID" id="34608782"/>
<dbReference type="Proteomes" id="UP000184188">
    <property type="component" value="Unassembled WGS sequence"/>
</dbReference>
<feature type="non-terminal residue" evidence="1">
    <location>
        <position position="80"/>
    </location>
</feature>
<dbReference type="RefSeq" id="XP_022583738.1">
    <property type="nucleotide sequence ID" value="XM_022722317.1"/>
</dbReference>
<proteinExistence type="predicted"/>
<dbReference type="AlphaFoldDB" id="A0A1L9SPX3"/>
<dbReference type="VEuPathDB" id="FungiDB:ASPZODRAFT_129641"/>
<accession>A0A1L9SPX3</accession>
<protein>
    <submittedName>
        <fullName evidence="1">Uncharacterized protein</fullName>
    </submittedName>
</protein>
<reference evidence="2" key="1">
    <citation type="journal article" date="2017" name="Genome Biol.">
        <title>Comparative genomics reveals high biological diversity and specific adaptations in the industrially and medically important fungal genus Aspergillus.</title>
        <authorList>
            <person name="de Vries R.P."/>
            <person name="Riley R."/>
            <person name="Wiebenga A."/>
            <person name="Aguilar-Osorio G."/>
            <person name="Amillis S."/>
            <person name="Uchima C.A."/>
            <person name="Anderluh G."/>
            <person name="Asadollahi M."/>
            <person name="Askin M."/>
            <person name="Barry K."/>
            <person name="Battaglia E."/>
            <person name="Bayram O."/>
            <person name="Benocci T."/>
            <person name="Braus-Stromeyer S.A."/>
            <person name="Caldana C."/>
            <person name="Canovas D."/>
            <person name="Cerqueira G.C."/>
            <person name="Chen F."/>
            <person name="Chen W."/>
            <person name="Choi C."/>
            <person name="Clum A."/>
            <person name="Dos Santos R.A."/>
            <person name="Damasio A.R."/>
            <person name="Diallinas G."/>
            <person name="Emri T."/>
            <person name="Fekete E."/>
            <person name="Flipphi M."/>
            <person name="Freyberg S."/>
            <person name="Gallo A."/>
            <person name="Gournas C."/>
            <person name="Habgood R."/>
            <person name="Hainaut M."/>
            <person name="Harispe M.L."/>
            <person name="Henrissat B."/>
            <person name="Hilden K.S."/>
            <person name="Hope R."/>
            <person name="Hossain A."/>
            <person name="Karabika E."/>
            <person name="Karaffa L."/>
            <person name="Karanyi Z."/>
            <person name="Krasevec N."/>
            <person name="Kuo A."/>
            <person name="Kusch H."/>
            <person name="LaButti K."/>
            <person name="Lagendijk E.L."/>
            <person name="Lapidus A."/>
            <person name="Levasseur A."/>
            <person name="Lindquist E."/>
            <person name="Lipzen A."/>
            <person name="Logrieco A.F."/>
            <person name="MacCabe A."/>
            <person name="Maekelae M.R."/>
            <person name="Malavazi I."/>
            <person name="Melin P."/>
            <person name="Meyer V."/>
            <person name="Mielnichuk N."/>
            <person name="Miskei M."/>
            <person name="Molnar A.P."/>
            <person name="Mule G."/>
            <person name="Ngan C.Y."/>
            <person name="Orejas M."/>
            <person name="Orosz E."/>
            <person name="Ouedraogo J.P."/>
            <person name="Overkamp K.M."/>
            <person name="Park H.-S."/>
            <person name="Perrone G."/>
            <person name="Piumi F."/>
            <person name="Punt P.J."/>
            <person name="Ram A.F."/>
            <person name="Ramon A."/>
            <person name="Rauscher S."/>
            <person name="Record E."/>
            <person name="Riano-Pachon D.M."/>
            <person name="Robert V."/>
            <person name="Roehrig J."/>
            <person name="Ruller R."/>
            <person name="Salamov A."/>
            <person name="Salih N.S."/>
            <person name="Samson R.A."/>
            <person name="Sandor E."/>
            <person name="Sanguinetti M."/>
            <person name="Schuetze T."/>
            <person name="Sepcic K."/>
            <person name="Shelest E."/>
            <person name="Sherlock G."/>
            <person name="Sophianopoulou V."/>
            <person name="Squina F.M."/>
            <person name="Sun H."/>
            <person name="Susca A."/>
            <person name="Todd R.B."/>
            <person name="Tsang A."/>
            <person name="Unkles S.E."/>
            <person name="van de Wiele N."/>
            <person name="van Rossen-Uffink D."/>
            <person name="Oliveira J.V."/>
            <person name="Vesth T.C."/>
            <person name="Visser J."/>
            <person name="Yu J.-H."/>
            <person name="Zhou M."/>
            <person name="Andersen M.R."/>
            <person name="Archer D.B."/>
            <person name="Baker S.E."/>
            <person name="Benoit I."/>
            <person name="Brakhage A.A."/>
            <person name="Braus G.H."/>
            <person name="Fischer R."/>
            <person name="Frisvad J.C."/>
            <person name="Goldman G.H."/>
            <person name="Houbraken J."/>
            <person name="Oakley B."/>
            <person name="Pocsi I."/>
            <person name="Scazzocchio C."/>
            <person name="Seiboth B."/>
            <person name="vanKuyk P.A."/>
            <person name="Wortman J."/>
            <person name="Dyer P.S."/>
            <person name="Grigoriev I.V."/>
        </authorList>
    </citation>
    <scope>NUCLEOTIDE SEQUENCE [LARGE SCALE GENOMIC DNA]</scope>
    <source>
        <strain evidence="2">CBS 506.65</strain>
    </source>
</reference>
<gene>
    <name evidence="1" type="ORF">ASPZODRAFT_129641</name>
</gene>
<evidence type="ECO:0000313" key="1">
    <source>
        <dbReference type="EMBL" id="OJJ49228.1"/>
    </source>
</evidence>
<keyword evidence="2" id="KW-1185">Reference proteome</keyword>
<sequence length="80" mass="8983">MPTTARLRPPHFFPPAPLQEKPSRLRQLRRLHHSTGHLVIVLALRLPSILLPACPSIKMAEMSARLDVMIQIQLGGVFLT</sequence>
<organism evidence="1 2">
    <name type="scientific">Penicilliopsis zonata CBS 506.65</name>
    <dbReference type="NCBI Taxonomy" id="1073090"/>
    <lineage>
        <taxon>Eukaryota</taxon>
        <taxon>Fungi</taxon>
        <taxon>Dikarya</taxon>
        <taxon>Ascomycota</taxon>
        <taxon>Pezizomycotina</taxon>
        <taxon>Eurotiomycetes</taxon>
        <taxon>Eurotiomycetidae</taxon>
        <taxon>Eurotiales</taxon>
        <taxon>Aspergillaceae</taxon>
        <taxon>Penicilliopsis</taxon>
    </lineage>
</organism>